<name>A0A2H0W9N2_9BACT</name>
<dbReference type="EMBL" id="PEZT01000011">
    <property type="protein sequence ID" value="PIS09337.1"/>
    <property type="molecule type" value="Genomic_DNA"/>
</dbReference>
<accession>A0A2H0W9N2</accession>
<proteinExistence type="predicted"/>
<gene>
    <name evidence="1" type="ORF">COT75_02025</name>
</gene>
<evidence type="ECO:0000313" key="2">
    <source>
        <dbReference type="Proteomes" id="UP000230093"/>
    </source>
</evidence>
<evidence type="ECO:0000313" key="1">
    <source>
        <dbReference type="EMBL" id="PIS09337.1"/>
    </source>
</evidence>
<protein>
    <submittedName>
        <fullName evidence="1">Uncharacterized protein</fullName>
    </submittedName>
</protein>
<organism evidence="1 2">
    <name type="scientific">Candidatus Beckwithbacteria bacterium CG10_big_fil_rev_8_21_14_0_10_34_10</name>
    <dbReference type="NCBI Taxonomy" id="1974495"/>
    <lineage>
        <taxon>Bacteria</taxon>
        <taxon>Candidatus Beckwithiibacteriota</taxon>
    </lineage>
</organism>
<sequence length="122" mass="13592">MNEQDVLKILEIKLGAKATLIDHQRVEGRLVDGKMQSLHPSQVGVLVKTPSKEERADFTVAYKTDNAPPFRVASFNVYPDSVRKIVITDEELVIDSGWPYGGCFFSIKEEEEILASLAELGL</sequence>
<comment type="caution">
    <text evidence="1">The sequence shown here is derived from an EMBL/GenBank/DDBJ whole genome shotgun (WGS) entry which is preliminary data.</text>
</comment>
<reference evidence="2" key="1">
    <citation type="submission" date="2017-09" db="EMBL/GenBank/DDBJ databases">
        <title>Depth-based differentiation of microbial function through sediment-hosted aquifers and enrichment of novel symbionts in the deep terrestrial subsurface.</title>
        <authorList>
            <person name="Probst A.J."/>
            <person name="Ladd B."/>
            <person name="Jarett J.K."/>
            <person name="Geller-Mcgrath D.E."/>
            <person name="Sieber C.M.K."/>
            <person name="Emerson J.B."/>
            <person name="Anantharaman K."/>
            <person name="Thomas B.C."/>
            <person name="Malmstrom R."/>
            <person name="Stieglmeier M."/>
            <person name="Klingl A."/>
            <person name="Woyke T."/>
            <person name="Ryan C.M."/>
            <person name="Banfield J.F."/>
        </authorList>
    </citation>
    <scope>NUCLEOTIDE SEQUENCE [LARGE SCALE GENOMIC DNA]</scope>
</reference>
<dbReference type="Proteomes" id="UP000230093">
    <property type="component" value="Unassembled WGS sequence"/>
</dbReference>
<dbReference type="AlphaFoldDB" id="A0A2H0W9N2"/>